<feature type="domain" description="ABC transmembrane type-1" evidence="10">
    <location>
        <begin position="172"/>
        <end position="418"/>
    </location>
</feature>
<keyword evidence="4" id="KW-0547">Nucleotide-binding</keyword>
<reference evidence="11 12" key="1">
    <citation type="submission" date="2023-08" db="EMBL/GenBank/DDBJ databases">
        <title>A Necator americanus chromosomal reference genome.</title>
        <authorList>
            <person name="Ilik V."/>
            <person name="Petrzelkova K.J."/>
            <person name="Pardy F."/>
            <person name="Fuh T."/>
            <person name="Niatou-Singa F.S."/>
            <person name="Gouil Q."/>
            <person name="Baker L."/>
            <person name="Ritchie M.E."/>
            <person name="Jex A.R."/>
            <person name="Gazzola D."/>
            <person name="Li H."/>
            <person name="Toshio Fujiwara R."/>
            <person name="Zhan B."/>
            <person name="Aroian R.V."/>
            <person name="Pafco B."/>
            <person name="Schwarz E.M."/>
        </authorList>
    </citation>
    <scope>NUCLEOTIDE SEQUENCE [LARGE SCALE GENOMIC DNA]</scope>
    <source>
        <strain evidence="11 12">Aroian</strain>
        <tissue evidence="11">Whole animal</tissue>
    </source>
</reference>
<dbReference type="Proteomes" id="UP001303046">
    <property type="component" value="Unassembled WGS sequence"/>
</dbReference>
<feature type="transmembrane region" description="Helical" evidence="8">
    <location>
        <begin position="211"/>
        <end position="232"/>
    </location>
</feature>
<dbReference type="SMART" id="SM00382">
    <property type="entry name" value="AAA"/>
    <property type="match status" value="1"/>
</dbReference>
<evidence type="ECO:0000256" key="2">
    <source>
        <dbReference type="ARBA" id="ARBA00022448"/>
    </source>
</evidence>
<evidence type="ECO:0000256" key="7">
    <source>
        <dbReference type="ARBA" id="ARBA00023136"/>
    </source>
</evidence>
<accession>A0ABR1CGN7</accession>
<evidence type="ECO:0000259" key="9">
    <source>
        <dbReference type="PROSITE" id="PS50893"/>
    </source>
</evidence>
<feature type="transmembrane region" description="Helical" evidence="8">
    <location>
        <begin position="101"/>
        <end position="118"/>
    </location>
</feature>
<dbReference type="InterPro" id="IPR017871">
    <property type="entry name" value="ABC_transporter-like_CS"/>
</dbReference>
<evidence type="ECO:0000259" key="10">
    <source>
        <dbReference type="PROSITE" id="PS50929"/>
    </source>
</evidence>
<evidence type="ECO:0000313" key="12">
    <source>
        <dbReference type="Proteomes" id="UP001303046"/>
    </source>
</evidence>
<dbReference type="InterPro" id="IPR027417">
    <property type="entry name" value="P-loop_NTPase"/>
</dbReference>
<feature type="domain" description="ABC transporter" evidence="9">
    <location>
        <begin position="526"/>
        <end position="745"/>
    </location>
</feature>
<dbReference type="PROSITE" id="PS50893">
    <property type="entry name" value="ABC_TRANSPORTER_2"/>
    <property type="match status" value="1"/>
</dbReference>
<sequence>MHSHAECVQPDDRDALSIANGGGEVGNTFESVGSGDLGLDDLLEGARSGSKWLLIALVRSSICVNGEELFDVVVVFELRMGALSKLDQVRTLASALSFKQYGPSLCGFAAFFAIIRWYSKTARASKSKVFVTKNGQPSKEKAHVDGAFMRKLWRIIKILIPGPFSVEVLYLLLIAVSLLCRTCADVYMILIATKIEASTISRDQLGFLMNVVQYVLSMPAISVINAILKFGLSELRLRFRERLTKHLYGKYLKGFTFYKMSNLDNRIQNPDQLLTQDVDKFCEGVVELYSNLTKPIVDVLLYVSRLGGALGWGAPLILFSYLLGSGVFLTYLRRPIGRLTVQEQTLEGEFRFVNSRVIMNSEEIAFYQGNNRERTTVLGSFGNLVSHLRKVILFRFSIGFVDNIVAKYTSTVVGWYAVSRPFHDQTNELFNSFSKKQLIQEYYNSGRMMYKLSEALGRLSLAGREMTRLSGFTARVDTLLNVLTDLENGSYERTMVKDKNDTEQLSLLHRDLRAGAGELVVEDNVIRFENVPLVTPNGDVLVDSLNLEVPSGRNVLVCGPNGCGKSSLFRVLGELWPLFGGRLTKPAKGKLFYVPQRPYMTLGTLRDQVIYPDRAIDMIRKGYTDDDLEEMLSKVQLSHILFREGGWDAVQDWMDVLSGGEKQRIAMARLFYHKPQFAILDECTSAVSVDVEGAMYKICRAMGITLFTVSHRKSLWVHHEYFLHMDGRGSYQYEKIDENTSMFGS</sequence>
<dbReference type="PANTHER" id="PTHR11384">
    <property type="entry name" value="ATP-BINDING CASSETTE, SUB-FAMILY D MEMBER"/>
    <property type="match status" value="1"/>
</dbReference>
<dbReference type="CDD" id="cd03223">
    <property type="entry name" value="ABCD_peroxisomal_ALDP"/>
    <property type="match status" value="1"/>
</dbReference>
<keyword evidence="6 8" id="KW-1133">Transmembrane helix</keyword>
<dbReference type="InterPro" id="IPR050835">
    <property type="entry name" value="ABC_transporter_sub-D"/>
</dbReference>
<comment type="similarity">
    <text evidence="1">Belongs to the ABC transporter superfamily. ABCD family. Peroxisomal fatty acyl CoA transporter (TC 3.A.1.203) subfamily.</text>
</comment>
<evidence type="ECO:0000313" key="11">
    <source>
        <dbReference type="EMBL" id="KAK6736902.1"/>
    </source>
</evidence>
<evidence type="ECO:0000256" key="3">
    <source>
        <dbReference type="ARBA" id="ARBA00022692"/>
    </source>
</evidence>
<dbReference type="PROSITE" id="PS50929">
    <property type="entry name" value="ABC_TM1F"/>
    <property type="match status" value="1"/>
</dbReference>
<dbReference type="InterPro" id="IPR036640">
    <property type="entry name" value="ABC1_TM_sf"/>
</dbReference>
<keyword evidence="7 8" id="KW-0472">Membrane</keyword>
<feature type="transmembrane region" description="Helical" evidence="8">
    <location>
        <begin position="309"/>
        <end position="332"/>
    </location>
</feature>
<keyword evidence="5" id="KW-0067">ATP-binding</keyword>
<dbReference type="SUPFAM" id="SSF52540">
    <property type="entry name" value="P-loop containing nucleoside triphosphate hydrolases"/>
    <property type="match status" value="1"/>
</dbReference>
<evidence type="ECO:0000256" key="8">
    <source>
        <dbReference type="SAM" id="Phobius"/>
    </source>
</evidence>
<dbReference type="InterPro" id="IPR003439">
    <property type="entry name" value="ABC_transporter-like_ATP-bd"/>
</dbReference>
<dbReference type="InterPro" id="IPR003593">
    <property type="entry name" value="AAA+_ATPase"/>
</dbReference>
<organism evidence="11 12">
    <name type="scientific">Necator americanus</name>
    <name type="common">Human hookworm</name>
    <dbReference type="NCBI Taxonomy" id="51031"/>
    <lineage>
        <taxon>Eukaryota</taxon>
        <taxon>Metazoa</taxon>
        <taxon>Ecdysozoa</taxon>
        <taxon>Nematoda</taxon>
        <taxon>Chromadorea</taxon>
        <taxon>Rhabditida</taxon>
        <taxon>Rhabditina</taxon>
        <taxon>Rhabditomorpha</taxon>
        <taxon>Strongyloidea</taxon>
        <taxon>Ancylostomatidae</taxon>
        <taxon>Bunostominae</taxon>
        <taxon>Necator</taxon>
    </lineage>
</organism>
<evidence type="ECO:0000256" key="4">
    <source>
        <dbReference type="ARBA" id="ARBA00022741"/>
    </source>
</evidence>
<dbReference type="InterPro" id="IPR011527">
    <property type="entry name" value="ABC1_TM_dom"/>
</dbReference>
<evidence type="ECO:0008006" key="13">
    <source>
        <dbReference type="Google" id="ProtNLM"/>
    </source>
</evidence>
<name>A0ABR1CGN7_NECAM</name>
<dbReference type="PANTHER" id="PTHR11384:SF62">
    <property type="entry name" value="ATP-BINDING CASSETTE SUB-FAMILY D MEMBER 3"/>
    <property type="match status" value="1"/>
</dbReference>
<dbReference type="Gene3D" id="3.40.50.300">
    <property type="entry name" value="P-loop containing nucleotide triphosphate hydrolases"/>
    <property type="match status" value="1"/>
</dbReference>
<comment type="caution">
    <text evidence="11">The sequence shown here is derived from an EMBL/GenBank/DDBJ whole genome shotgun (WGS) entry which is preliminary data.</text>
</comment>
<protein>
    <recommendedName>
        <fullName evidence="13">ATP-binding cassette sub-family D member 3</fullName>
    </recommendedName>
</protein>
<dbReference type="Pfam" id="PF00005">
    <property type="entry name" value="ABC_tran"/>
    <property type="match status" value="1"/>
</dbReference>
<dbReference type="Gene3D" id="1.20.1560.10">
    <property type="entry name" value="ABC transporter type 1, transmembrane domain"/>
    <property type="match status" value="1"/>
</dbReference>
<evidence type="ECO:0000256" key="5">
    <source>
        <dbReference type="ARBA" id="ARBA00022840"/>
    </source>
</evidence>
<evidence type="ECO:0000256" key="6">
    <source>
        <dbReference type="ARBA" id="ARBA00022989"/>
    </source>
</evidence>
<dbReference type="PROSITE" id="PS00211">
    <property type="entry name" value="ABC_TRANSPORTER_1"/>
    <property type="match status" value="1"/>
</dbReference>
<proteinExistence type="inferred from homology"/>
<keyword evidence="3 8" id="KW-0812">Transmembrane</keyword>
<dbReference type="Pfam" id="PF06472">
    <property type="entry name" value="ABC_membrane_2"/>
    <property type="match status" value="1"/>
</dbReference>
<dbReference type="SUPFAM" id="SSF90123">
    <property type="entry name" value="ABC transporter transmembrane region"/>
    <property type="match status" value="1"/>
</dbReference>
<dbReference type="EMBL" id="JAVFWL010000002">
    <property type="protein sequence ID" value="KAK6736902.1"/>
    <property type="molecule type" value="Genomic_DNA"/>
</dbReference>
<keyword evidence="2" id="KW-0813">Transport</keyword>
<evidence type="ECO:0000256" key="1">
    <source>
        <dbReference type="ARBA" id="ARBA00008575"/>
    </source>
</evidence>
<feature type="transmembrane region" description="Helical" evidence="8">
    <location>
        <begin position="158"/>
        <end position="179"/>
    </location>
</feature>
<gene>
    <name evidence="11" type="primary">Necator_chrII.g7330</name>
    <name evidence="11" type="ORF">RB195_019537</name>
</gene>
<keyword evidence="12" id="KW-1185">Reference proteome</keyword>